<evidence type="ECO:0000313" key="5">
    <source>
        <dbReference type="Proteomes" id="UP000253318"/>
    </source>
</evidence>
<proteinExistence type="predicted"/>
<feature type="compositionally biased region" description="Polar residues" evidence="1">
    <location>
        <begin position="622"/>
        <end position="638"/>
    </location>
</feature>
<dbReference type="Pfam" id="PF13365">
    <property type="entry name" value="Trypsin_2"/>
    <property type="match status" value="1"/>
</dbReference>
<evidence type="ECO:0008006" key="6">
    <source>
        <dbReference type="Google" id="ProtNLM"/>
    </source>
</evidence>
<dbReference type="InterPro" id="IPR045555">
    <property type="entry name" value="VMAP-M0"/>
</dbReference>
<dbReference type="AlphaFoldDB" id="A0A368T3U4"/>
<organism evidence="4 5">
    <name type="scientific">Marinitenerispora sediminis</name>
    <dbReference type="NCBI Taxonomy" id="1931232"/>
    <lineage>
        <taxon>Bacteria</taxon>
        <taxon>Bacillati</taxon>
        <taxon>Actinomycetota</taxon>
        <taxon>Actinomycetes</taxon>
        <taxon>Streptosporangiales</taxon>
        <taxon>Nocardiopsidaceae</taxon>
        <taxon>Marinitenerispora</taxon>
    </lineage>
</organism>
<evidence type="ECO:0000259" key="2">
    <source>
        <dbReference type="Pfam" id="PF19916"/>
    </source>
</evidence>
<feature type="domain" description="vWA-MoxR associated protein middle region 0" evidence="2">
    <location>
        <begin position="233"/>
        <end position="313"/>
    </location>
</feature>
<reference evidence="4 5" key="1">
    <citation type="submission" date="2018-04" db="EMBL/GenBank/DDBJ databases">
        <title>Novel actinobacteria from marine sediment.</title>
        <authorList>
            <person name="Ng Z.Y."/>
            <person name="Tan G.Y.A."/>
        </authorList>
    </citation>
    <scope>NUCLEOTIDE SEQUENCE [LARGE SCALE GENOMIC DNA]</scope>
    <source>
        <strain evidence="4 5">TPS81</strain>
    </source>
</reference>
<evidence type="ECO:0000313" key="4">
    <source>
        <dbReference type="EMBL" id="RCV56910.1"/>
    </source>
</evidence>
<comment type="caution">
    <text evidence="4">The sequence shown here is derived from an EMBL/GenBank/DDBJ whole genome shotgun (WGS) entry which is preliminary data.</text>
</comment>
<dbReference type="Pfam" id="PF19916">
    <property type="entry name" value="VMAP-M0"/>
    <property type="match status" value="1"/>
</dbReference>
<name>A0A368T3U4_9ACTN</name>
<feature type="domain" description="vWA-MoxR associated protein C-terminal" evidence="3">
    <location>
        <begin position="358"/>
        <end position="614"/>
    </location>
</feature>
<accession>A0A368T3U4</accession>
<dbReference type="EMBL" id="QEIN01000121">
    <property type="protein sequence ID" value="RCV56910.1"/>
    <property type="molecule type" value="Genomic_DNA"/>
</dbReference>
<dbReference type="InterPro" id="IPR045450">
    <property type="entry name" value="VMAP_C"/>
</dbReference>
<dbReference type="Pfam" id="PF20028">
    <property type="entry name" value="VMAP-C"/>
    <property type="match status" value="1"/>
</dbReference>
<keyword evidence="5" id="KW-1185">Reference proteome</keyword>
<protein>
    <recommendedName>
        <fullName evidence="6">Serine protease</fullName>
    </recommendedName>
</protein>
<dbReference type="Proteomes" id="UP000253318">
    <property type="component" value="Unassembled WGS sequence"/>
</dbReference>
<dbReference type="SUPFAM" id="SSF50494">
    <property type="entry name" value="Trypsin-like serine proteases"/>
    <property type="match status" value="1"/>
</dbReference>
<gene>
    <name evidence="4" type="ORF">DEF24_15975</name>
</gene>
<feature type="region of interest" description="Disordered" evidence="1">
    <location>
        <begin position="616"/>
        <end position="638"/>
    </location>
</feature>
<evidence type="ECO:0000259" key="3">
    <source>
        <dbReference type="Pfam" id="PF20028"/>
    </source>
</evidence>
<dbReference type="Gene3D" id="2.40.10.120">
    <property type="match status" value="1"/>
</dbReference>
<sequence>MASPSSPQHHAWQVRVLATDGHGGTAPVGGGTLLPEGRLLTCAHVVRDALGVPRTADGGRPGTDTVIEIDSPVFDSAWRGRATVEEWYTEGPIQDIAVLRLADVPPGLAHARLSLSVEQARETDSIHVVGYPRDSPYGLRAGVRVRDPGGNRAGRVQLDIAPDSQARIERGFSGCAVLDAVTGAVLGVLVSTSVRADGTVGLVGWMIPIRSIPRLSDLVPVARPLTVGAVPEDLLALLSDLNFVRVEHAYASAVDDRYVHDIRWQLPTAWAALSELDDLPPREDGVPRLLIFLEEAAHSVPYLRRRLRAWSDVLHPRHSAHIADLRARGPQPADGDAEPARLVIRAEPLDADTGPPPSYLVSHWLGVGRPDRVAQADYGEPRKVATADVPSRVLELIRRAEEELGRRSGRTDRLRVECFLPVTLLGLAVESWKVGPTRARRAPRLGARFEVVLRSWERAYEPDYRPHLWRWQHRWRRLSEGGGRVYWAPDRDHPAELPDELEDIDIVACVLGDGPADEAGLDDLYVALEAGIPVIVWRRAAQPETPEQRKANEIGFRGLLRSLIAADDGLAPPGSHVRELPRSLRNQRVRRGKRASGETELFDPYHVALLYDDPTRIPGTRHSGSLHTPPRTVTASDP</sequence>
<evidence type="ECO:0000256" key="1">
    <source>
        <dbReference type="SAM" id="MobiDB-lite"/>
    </source>
</evidence>
<dbReference type="InterPro" id="IPR009003">
    <property type="entry name" value="Peptidase_S1_PA"/>
</dbReference>